<dbReference type="OrthoDB" id="176845at2"/>
<dbReference type="AlphaFoldDB" id="A0A238JRE1"/>
<evidence type="ECO:0000259" key="3">
    <source>
        <dbReference type="SMART" id="SM00062"/>
    </source>
</evidence>
<dbReference type="SUPFAM" id="SSF53850">
    <property type="entry name" value="Periplasmic binding protein-like II"/>
    <property type="match status" value="1"/>
</dbReference>
<feature type="chain" id="PRO_5013122259" evidence="2">
    <location>
        <begin position="21"/>
        <end position="265"/>
    </location>
</feature>
<sequence>MFRKLAIPMLTLALAAPAAAWEFAVCADPSGLPYSSRLGTSYDNRIATIIAEELGADLRFVWLPDHRSRTARGFLHEGACDAIMGVIDGQNGTLTSHAYYRTTYVFVSRDGAVTSLEDPALAGMRIGVPGGARRTTPPSVALVRRGHIERLVHFGASATAGETEARIVDALLSDEIDLAILWGPMAGDLTHEDLVATPVSPEIDIPFLPMFAALTIGVRPHDEALRDAIDHALAVRWDEVQAVLADAHVPLLPLPRPLLTQEIGQ</sequence>
<evidence type="ECO:0000256" key="2">
    <source>
        <dbReference type="SAM" id="SignalP"/>
    </source>
</evidence>
<keyword evidence="5" id="KW-1185">Reference proteome</keyword>
<accession>A0A238JRE1</accession>
<proteinExistence type="predicted"/>
<dbReference type="SMART" id="SM00062">
    <property type="entry name" value="PBPb"/>
    <property type="match status" value="1"/>
</dbReference>
<organism evidence="4 5">
    <name type="scientific">Maliponia aquimaris</name>
    <dbReference type="NCBI Taxonomy" id="1673631"/>
    <lineage>
        <taxon>Bacteria</taxon>
        <taxon>Pseudomonadati</taxon>
        <taxon>Pseudomonadota</taxon>
        <taxon>Alphaproteobacteria</taxon>
        <taxon>Rhodobacterales</taxon>
        <taxon>Paracoccaceae</taxon>
        <taxon>Maliponia</taxon>
    </lineage>
</organism>
<dbReference type="InterPro" id="IPR001638">
    <property type="entry name" value="Solute-binding_3/MltF_N"/>
</dbReference>
<gene>
    <name evidence="4" type="ORF">MAA8898_00399</name>
</gene>
<evidence type="ECO:0000256" key="1">
    <source>
        <dbReference type="ARBA" id="ARBA00022729"/>
    </source>
</evidence>
<keyword evidence="1 2" id="KW-0732">Signal</keyword>
<evidence type="ECO:0000313" key="5">
    <source>
        <dbReference type="Proteomes" id="UP000207598"/>
    </source>
</evidence>
<dbReference type="Gene3D" id="3.40.190.10">
    <property type="entry name" value="Periplasmic binding protein-like II"/>
    <property type="match status" value="2"/>
</dbReference>
<dbReference type="EMBL" id="FXYF01000001">
    <property type="protein sequence ID" value="SMX33115.1"/>
    <property type="molecule type" value="Genomic_DNA"/>
</dbReference>
<protein>
    <submittedName>
        <fullName evidence="4">Bacterial extracellular solute-binding proteins, family 3</fullName>
    </submittedName>
</protein>
<dbReference type="PANTHER" id="PTHR35936">
    <property type="entry name" value="MEMBRANE-BOUND LYTIC MUREIN TRANSGLYCOSYLASE F"/>
    <property type="match status" value="1"/>
</dbReference>
<feature type="domain" description="Solute-binding protein family 3/N-terminal" evidence="3">
    <location>
        <begin position="22"/>
        <end position="247"/>
    </location>
</feature>
<dbReference type="Proteomes" id="UP000207598">
    <property type="component" value="Unassembled WGS sequence"/>
</dbReference>
<evidence type="ECO:0000313" key="4">
    <source>
        <dbReference type="EMBL" id="SMX33115.1"/>
    </source>
</evidence>
<dbReference type="PANTHER" id="PTHR35936:SF17">
    <property type="entry name" value="ARGININE-BINDING EXTRACELLULAR PROTEIN ARTP"/>
    <property type="match status" value="1"/>
</dbReference>
<name>A0A238JRE1_9RHOB</name>
<dbReference type="RefSeq" id="WP_094019271.1">
    <property type="nucleotide sequence ID" value="NZ_FXYF01000001.1"/>
</dbReference>
<reference evidence="4 5" key="1">
    <citation type="submission" date="2017-05" db="EMBL/GenBank/DDBJ databases">
        <authorList>
            <person name="Song R."/>
            <person name="Chenine A.L."/>
            <person name="Ruprecht R.M."/>
        </authorList>
    </citation>
    <scope>NUCLEOTIDE SEQUENCE [LARGE SCALE GENOMIC DNA]</scope>
    <source>
        <strain evidence="4 5">CECT 8898</strain>
    </source>
</reference>
<feature type="signal peptide" evidence="2">
    <location>
        <begin position="1"/>
        <end position="20"/>
    </location>
</feature>